<dbReference type="ExpressionAtlas" id="M8C120">
    <property type="expression patterns" value="baseline"/>
</dbReference>
<dbReference type="Gene3D" id="1.20.1280.50">
    <property type="match status" value="1"/>
</dbReference>
<dbReference type="PANTHER" id="PTHR35545">
    <property type="entry name" value="F-BOX DOMAIN-CONTAINING PROTEIN"/>
    <property type="match status" value="1"/>
</dbReference>
<sequence>MGRCLRRRRPRASRRDDRISALPDDLLLSVLRRLDIRTALGTAALSRRWARLNRELPVLSFSVESMLPPRYHRWVQLCRNIGGAIFFQYKRHAMTRELMPNITRYEHRAMRALTRSVESFLGTVARRRRVTRLRVDFFVTHNTGCLNQLIAEAIDAWGVDDLEAVAKPIYNQPGAVHSFGGHGGLCKEPSAARLQSLKLGGCVLPPLHEYGALTALVLQDIPDSTPEATYEGVFTSCLQLQVLHLISCRCSGGRGVVVDAPMSKIRELVVEKCRFRRIRLRALPSLESLASEGIIVHLEESTSFPCLRKYNLTLCLGMTLQRFRQALSQHLKIEPETFLRRMPGITSLILRLTGPDRWIVPSSSPSPPLLPNLRRLLVADVPSSWDVSWPRLLLETAPSPETLHIHIAACVEEEPGDEIPWRHTMVRHHHHLEEFVMVGYEGTKRQTYFVKFLMGVCTVLRNVTMFRNGHARNKGHWDWELVTHQHLWTDEEKDDTLKHIMDGPSYHALDMPASILMHHLTLLGMAAPTSLPLEDDQALTVEGFDRDFEDNSDNRGQPVTRHHFSNIVPSGSNAHVFS</sequence>
<dbReference type="InterPro" id="IPR036047">
    <property type="entry name" value="F-box-like_dom_sf"/>
</dbReference>
<protein>
    <submittedName>
        <fullName evidence="1">Uncharacterized protein</fullName>
    </submittedName>
</protein>
<proteinExistence type="predicted"/>
<dbReference type="SUPFAM" id="SSF52047">
    <property type="entry name" value="RNI-like"/>
    <property type="match status" value="1"/>
</dbReference>
<dbReference type="EnsemblPlants" id="EMT27924">
    <property type="protein sequence ID" value="EMT27924"/>
    <property type="gene ID" value="F775_20356"/>
</dbReference>
<evidence type="ECO:0000313" key="1">
    <source>
        <dbReference type="EnsemblPlants" id="EMT27924"/>
    </source>
</evidence>
<dbReference type="SUPFAM" id="SSF81383">
    <property type="entry name" value="F-box domain"/>
    <property type="match status" value="1"/>
</dbReference>
<reference evidence="1" key="1">
    <citation type="submission" date="2015-06" db="UniProtKB">
        <authorList>
            <consortium name="EnsemblPlants"/>
        </authorList>
    </citation>
    <scope>IDENTIFICATION</scope>
</reference>
<dbReference type="InterPro" id="IPR001810">
    <property type="entry name" value="F-box_dom"/>
</dbReference>
<dbReference type="PANTHER" id="PTHR35545:SF29">
    <property type="entry name" value="F-BOX DOMAIN-CONTAINING PROTEIN"/>
    <property type="match status" value="1"/>
</dbReference>
<dbReference type="PROSITE" id="PS50181">
    <property type="entry name" value="FBOX"/>
    <property type="match status" value="1"/>
</dbReference>
<dbReference type="Pfam" id="PF00646">
    <property type="entry name" value="F-box"/>
    <property type="match status" value="1"/>
</dbReference>
<accession>M8C120</accession>
<dbReference type="AlphaFoldDB" id="M8C120"/>
<organism evidence="1">
    <name type="scientific">Aegilops tauschii</name>
    <name type="common">Tausch's goatgrass</name>
    <name type="synonym">Aegilops squarrosa</name>
    <dbReference type="NCBI Taxonomy" id="37682"/>
    <lineage>
        <taxon>Eukaryota</taxon>
        <taxon>Viridiplantae</taxon>
        <taxon>Streptophyta</taxon>
        <taxon>Embryophyta</taxon>
        <taxon>Tracheophyta</taxon>
        <taxon>Spermatophyta</taxon>
        <taxon>Magnoliopsida</taxon>
        <taxon>Liliopsida</taxon>
        <taxon>Poales</taxon>
        <taxon>Poaceae</taxon>
        <taxon>BOP clade</taxon>
        <taxon>Pooideae</taxon>
        <taxon>Triticodae</taxon>
        <taxon>Triticeae</taxon>
        <taxon>Triticinae</taxon>
        <taxon>Aegilops</taxon>
    </lineage>
</organism>
<name>M8C120_AEGTA</name>